<dbReference type="EMBL" id="FKBS01000017">
    <property type="protein sequence ID" value="SAI41540.1"/>
    <property type="molecule type" value="Genomic_DNA"/>
</dbReference>
<organism evidence="2 3">
    <name type="scientific">Bordetella ansorpii</name>
    <dbReference type="NCBI Taxonomy" id="288768"/>
    <lineage>
        <taxon>Bacteria</taxon>
        <taxon>Pseudomonadati</taxon>
        <taxon>Pseudomonadota</taxon>
        <taxon>Betaproteobacteria</taxon>
        <taxon>Burkholderiales</taxon>
        <taxon>Alcaligenaceae</taxon>
        <taxon>Bordetella</taxon>
    </lineage>
</organism>
<name>A0A157Q7K9_9BORD</name>
<protein>
    <submittedName>
        <fullName evidence="2">Phage protein</fullName>
    </submittedName>
</protein>
<dbReference type="Proteomes" id="UP000077037">
    <property type="component" value="Unassembled WGS sequence"/>
</dbReference>
<sequence>MKVLQRARHTMLVPVSPPFVDENRMTAMAIRFNTLEVVERLERGGFSAEQARAQVEVLASVVNTDTLDAATKTDLATVEDKLDTRITHVEHRLEAKLDAVERRLDARITSVEHKLEQFRRTSEGQFNLLRWMVGFVLAGTSGLFYKIFLGAAGG</sequence>
<keyword evidence="1" id="KW-0472">Membrane</keyword>
<proteinExistence type="predicted"/>
<evidence type="ECO:0000313" key="2">
    <source>
        <dbReference type="EMBL" id="SAI41540.1"/>
    </source>
</evidence>
<dbReference type="AlphaFoldDB" id="A0A157Q7K9"/>
<evidence type="ECO:0000256" key="1">
    <source>
        <dbReference type="SAM" id="Phobius"/>
    </source>
</evidence>
<keyword evidence="1" id="KW-0812">Transmembrane</keyword>
<accession>A0A157Q7K9</accession>
<evidence type="ECO:0000313" key="3">
    <source>
        <dbReference type="Proteomes" id="UP000077037"/>
    </source>
</evidence>
<feature type="transmembrane region" description="Helical" evidence="1">
    <location>
        <begin position="128"/>
        <end position="148"/>
    </location>
</feature>
<gene>
    <name evidence="2" type="ORF">SAMEA1982600_03311</name>
</gene>
<reference evidence="2 3" key="1">
    <citation type="submission" date="2016-03" db="EMBL/GenBank/DDBJ databases">
        <authorList>
            <consortium name="Pathogen Informatics"/>
        </authorList>
    </citation>
    <scope>NUCLEOTIDE SEQUENCE [LARGE SCALE GENOMIC DNA]</scope>
    <source>
        <strain evidence="2 3">NCTC13364</strain>
    </source>
</reference>
<dbReference type="Gene3D" id="1.20.5.340">
    <property type="match status" value="1"/>
</dbReference>
<keyword evidence="1" id="KW-1133">Transmembrane helix</keyword>